<feature type="domain" description="Non-haem dioxygenase N-terminal" evidence="4">
    <location>
        <begin position="73"/>
        <end position="138"/>
    </location>
</feature>
<keyword evidence="3" id="KW-0408">Iron</keyword>
<dbReference type="InterPro" id="IPR027443">
    <property type="entry name" value="IPNS-like_sf"/>
</dbReference>
<organism evidence="5 6">
    <name type="scientific">Camellia sinensis var. sinensis</name>
    <name type="common">China tea</name>
    <dbReference type="NCBI Taxonomy" id="542762"/>
    <lineage>
        <taxon>Eukaryota</taxon>
        <taxon>Viridiplantae</taxon>
        <taxon>Streptophyta</taxon>
        <taxon>Embryophyta</taxon>
        <taxon>Tracheophyta</taxon>
        <taxon>Spermatophyta</taxon>
        <taxon>Magnoliopsida</taxon>
        <taxon>eudicotyledons</taxon>
        <taxon>Gunneridae</taxon>
        <taxon>Pentapetalae</taxon>
        <taxon>asterids</taxon>
        <taxon>Ericales</taxon>
        <taxon>Theaceae</taxon>
        <taxon>Camellia</taxon>
    </lineage>
</organism>
<keyword evidence="1" id="KW-0479">Metal-binding</keyword>
<dbReference type="Proteomes" id="UP000306102">
    <property type="component" value="Unassembled WGS sequence"/>
</dbReference>
<accession>A0A4S4EP61</accession>
<dbReference type="GO" id="GO:0016491">
    <property type="term" value="F:oxidoreductase activity"/>
    <property type="evidence" value="ECO:0007669"/>
    <property type="project" value="UniProtKB-KW"/>
</dbReference>
<protein>
    <recommendedName>
        <fullName evidence="4">Non-haem dioxygenase N-terminal domain-containing protein</fullName>
    </recommendedName>
</protein>
<evidence type="ECO:0000256" key="1">
    <source>
        <dbReference type="ARBA" id="ARBA00022723"/>
    </source>
</evidence>
<name>A0A4S4EP61_CAMSN</name>
<evidence type="ECO:0000256" key="3">
    <source>
        <dbReference type="ARBA" id="ARBA00023004"/>
    </source>
</evidence>
<dbReference type="Pfam" id="PF14226">
    <property type="entry name" value="DIOX_N"/>
    <property type="match status" value="1"/>
</dbReference>
<evidence type="ECO:0000259" key="4">
    <source>
        <dbReference type="Pfam" id="PF14226"/>
    </source>
</evidence>
<evidence type="ECO:0000256" key="2">
    <source>
        <dbReference type="ARBA" id="ARBA00023002"/>
    </source>
</evidence>
<dbReference type="STRING" id="542762.A0A4S4EP61"/>
<dbReference type="EMBL" id="SDRB02003022">
    <property type="protein sequence ID" value="THG18509.1"/>
    <property type="molecule type" value="Genomic_DNA"/>
</dbReference>
<evidence type="ECO:0000313" key="6">
    <source>
        <dbReference type="Proteomes" id="UP000306102"/>
    </source>
</evidence>
<dbReference type="Gene3D" id="2.60.120.330">
    <property type="entry name" value="B-lactam Antibiotic, Isopenicillin N Synthase, Chain"/>
    <property type="match status" value="1"/>
</dbReference>
<proteinExistence type="predicted"/>
<dbReference type="PANTHER" id="PTHR10209:SF884">
    <property type="entry name" value="1-AMINOCYCLOPROPANE-1-CARBOXYLATE OXIDASE HOMOLOG 1-LIKE"/>
    <property type="match status" value="1"/>
</dbReference>
<dbReference type="GO" id="GO:0046872">
    <property type="term" value="F:metal ion binding"/>
    <property type="evidence" value="ECO:0007669"/>
    <property type="project" value="UniProtKB-KW"/>
</dbReference>
<gene>
    <name evidence="5" type="ORF">TEA_004221</name>
</gene>
<evidence type="ECO:0000313" key="5">
    <source>
        <dbReference type="EMBL" id="THG18509.1"/>
    </source>
</evidence>
<keyword evidence="2" id="KW-0560">Oxidoreductase</keyword>
<keyword evidence="6" id="KW-1185">Reference proteome</keyword>
<reference evidence="5 6" key="1">
    <citation type="journal article" date="2018" name="Proc. Natl. Acad. Sci. U.S.A.">
        <title>Draft genome sequence of Camellia sinensis var. sinensis provides insights into the evolution of the tea genome and tea quality.</title>
        <authorList>
            <person name="Wei C."/>
            <person name="Yang H."/>
            <person name="Wang S."/>
            <person name="Zhao J."/>
            <person name="Liu C."/>
            <person name="Gao L."/>
            <person name="Xia E."/>
            <person name="Lu Y."/>
            <person name="Tai Y."/>
            <person name="She G."/>
            <person name="Sun J."/>
            <person name="Cao H."/>
            <person name="Tong W."/>
            <person name="Gao Q."/>
            <person name="Li Y."/>
            <person name="Deng W."/>
            <person name="Jiang X."/>
            <person name="Wang W."/>
            <person name="Chen Q."/>
            <person name="Zhang S."/>
            <person name="Li H."/>
            <person name="Wu J."/>
            <person name="Wang P."/>
            <person name="Li P."/>
            <person name="Shi C."/>
            <person name="Zheng F."/>
            <person name="Jian J."/>
            <person name="Huang B."/>
            <person name="Shan D."/>
            <person name="Shi M."/>
            <person name="Fang C."/>
            <person name="Yue Y."/>
            <person name="Li F."/>
            <person name="Li D."/>
            <person name="Wei S."/>
            <person name="Han B."/>
            <person name="Jiang C."/>
            <person name="Yin Y."/>
            <person name="Xia T."/>
            <person name="Zhang Z."/>
            <person name="Bennetzen J.L."/>
            <person name="Zhao S."/>
            <person name="Wan X."/>
        </authorList>
    </citation>
    <scope>NUCLEOTIDE SEQUENCE [LARGE SCALE GENOMIC DNA]</scope>
    <source>
        <strain evidence="6">cv. Shuchazao</strain>
        <tissue evidence="5">Leaf</tissue>
    </source>
</reference>
<sequence>MVVTSNREAIQTQIEPEYEWRSELKGFDDSKAGVKGLLDAGVTKIPHIFIHEKSMLPDIHKSGSVISQFSVRIIDFEGINKGAAQHGEIIDKVRDACEKWGFFQVVNHGIPISIMDDMIDGVWRFHEQDTESEQQCWCSTVTEEVESVQTVSNRGYPLSADDLNLLSLYNCGSEGVAYTSSAGCSGAGDNNERWKMYNGDRITSYVKSSFAIFPDIDASS</sequence>
<dbReference type="SUPFAM" id="SSF51197">
    <property type="entry name" value="Clavaminate synthase-like"/>
    <property type="match status" value="1"/>
</dbReference>
<dbReference type="PANTHER" id="PTHR10209">
    <property type="entry name" value="OXIDOREDUCTASE, 2OG-FE II OXYGENASE FAMILY PROTEIN"/>
    <property type="match status" value="1"/>
</dbReference>
<dbReference type="AlphaFoldDB" id="A0A4S4EP61"/>
<comment type="caution">
    <text evidence="5">The sequence shown here is derived from an EMBL/GenBank/DDBJ whole genome shotgun (WGS) entry which is preliminary data.</text>
</comment>
<dbReference type="InterPro" id="IPR026992">
    <property type="entry name" value="DIOX_N"/>
</dbReference>